<keyword evidence="3" id="KW-1185">Reference proteome</keyword>
<accession>A0ABN9WA02</accession>
<evidence type="ECO:0000313" key="2">
    <source>
        <dbReference type="EMBL" id="CAK0881675.1"/>
    </source>
</evidence>
<protein>
    <submittedName>
        <fullName evidence="2">Uncharacterized protein</fullName>
    </submittedName>
</protein>
<evidence type="ECO:0000256" key="1">
    <source>
        <dbReference type="SAM" id="MobiDB-lite"/>
    </source>
</evidence>
<comment type="caution">
    <text evidence="2">The sequence shown here is derived from an EMBL/GenBank/DDBJ whole genome shotgun (WGS) entry which is preliminary data.</text>
</comment>
<gene>
    <name evidence="2" type="ORF">PCOR1329_LOCUS64437</name>
</gene>
<organism evidence="2 3">
    <name type="scientific">Prorocentrum cordatum</name>
    <dbReference type="NCBI Taxonomy" id="2364126"/>
    <lineage>
        <taxon>Eukaryota</taxon>
        <taxon>Sar</taxon>
        <taxon>Alveolata</taxon>
        <taxon>Dinophyceae</taxon>
        <taxon>Prorocentrales</taxon>
        <taxon>Prorocentraceae</taxon>
        <taxon>Prorocentrum</taxon>
    </lineage>
</organism>
<dbReference type="EMBL" id="CAUYUJ010018215">
    <property type="protein sequence ID" value="CAK0881675.1"/>
    <property type="molecule type" value="Genomic_DNA"/>
</dbReference>
<feature type="region of interest" description="Disordered" evidence="1">
    <location>
        <begin position="512"/>
        <end position="552"/>
    </location>
</feature>
<dbReference type="Proteomes" id="UP001189429">
    <property type="component" value="Unassembled WGS sequence"/>
</dbReference>
<sequence length="552" mass="59869">VSRALRLHQHDCCALVEQALDLTANFAEVPHKCAAIFHRECHFQALVLHDMAQGLAQTPPARHSVAFFAMLGGPAFVRALLESLSLFLRDATGERSGDQMFLSHACAMIRLYAQTLLAYYYAFQASADEVEAVLSLLLHVVSAQHAPPSQGPSVSDLDLILREDHADISVKLCLALVCMCLPQVRGDEGKIDPGKLQQGATPTGIRVQDLLASRDAGGPLGPRGGRTPLGTKMQAGDYWNQESQLGQFLAFAISGVLLEDEQALRNGYVHWHTFHFLLHDILLSGTIISDTCTSHLVLKSVSALLARALLPVGRGWMAIKKLEARAVGYGMLAPDVLQISILQVLGRLCRVCPGACDSFWPVASYCTDNFHMSAPQVPRLAPLAPPLLALLGAGAFVGPRPAERPARRGPGRGAAAEESPEALRRQAEQLRLEAEAERALLDSRRRLQAAATGGGAEGDGRERLGEEAARVAEKLEAARKQLRKAEAFALPEAPALRLEVAALEEESAKVAAALAAPGPESRPPRRRSARRRWTPASRRPRGRPRPTRRRPR</sequence>
<evidence type="ECO:0000313" key="3">
    <source>
        <dbReference type="Proteomes" id="UP001189429"/>
    </source>
</evidence>
<feature type="region of interest" description="Disordered" evidence="1">
    <location>
        <begin position="401"/>
        <end position="425"/>
    </location>
</feature>
<feature type="non-terminal residue" evidence="2">
    <location>
        <position position="1"/>
    </location>
</feature>
<reference evidence="2" key="1">
    <citation type="submission" date="2023-10" db="EMBL/GenBank/DDBJ databases">
        <authorList>
            <person name="Chen Y."/>
            <person name="Shah S."/>
            <person name="Dougan E. K."/>
            <person name="Thang M."/>
            <person name="Chan C."/>
        </authorList>
    </citation>
    <scope>NUCLEOTIDE SEQUENCE [LARGE SCALE GENOMIC DNA]</scope>
</reference>
<proteinExistence type="predicted"/>
<feature type="compositionally biased region" description="Basic residues" evidence="1">
    <location>
        <begin position="524"/>
        <end position="552"/>
    </location>
</feature>
<name>A0ABN9WA02_9DINO</name>